<dbReference type="Proteomes" id="UP001432202">
    <property type="component" value="Chromosome"/>
</dbReference>
<dbReference type="GeneID" id="89336902"/>
<dbReference type="AlphaFoldDB" id="A0AAX4KYF7"/>
<sequence length="630" mass="69909">MSKGKLYRALSKTAIIVIVVVIVIAAIAGGLAAYYTSHAPSTTSTSTSISTTSSSLTSVTSTTVTPTTTTTSSNVVDFINPWGAEDPVGLKWIGGNFSIYYPGYSVQFTSLPGASGVEERYVVINDIEAGKLQGVFWAHGGPEVLSYVELLPNPHDLYNMTPLLAQEGLFQKGATQALIAISYNGTIFGAPTNVHRAEELYFNPQILRKYNLPIPTNLSTLIYDTQQLEAHGITPWAVSGAEGGYEQLHLWFAIFLSVAAQYYGAAGAAKLSNELMYGVLNLNNATVQKIINETDNIFVQFVSPGSVIPSWQSQSIWSALALVIKGQAVFEAGGNWLAEYAAIWYNTTAYPATEPYLNWTNITLMALPFPGTQGIYVIDVDSIAIPTVNNPQEQAAINFVKFWTSYEGQKIWTYYKGVSIWANATDYYATPMQWYDYQALLNTPPQNFTWAFADGTLFDDVFYFLIAQELNLQEQGASYIPTFNAALYKAENMTFHEWQIAAKDGFGFVGQRGHPFGDYLPPWINPTTYTYNASYTPSFLITPPHYLLPYLKELNQQQGVSKINSINYVISGINLLPFPALLMLMIYLDQRKYRRYANTFLDKVLNKISFFSNVFLSSFLTCDSNLYLGV</sequence>
<dbReference type="InterPro" id="IPR054925">
    <property type="entry name" value="GlcS_GBP"/>
</dbReference>
<dbReference type="InterPro" id="IPR050490">
    <property type="entry name" value="Bact_solute-bd_prot1"/>
</dbReference>
<keyword evidence="5" id="KW-1185">Reference proteome</keyword>
<evidence type="ECO:0000313" key="5">
    <source>
        <dbReference type="Proteomes" id="UP001432202"/>
    </source>
</evidence>
<dbReference type="SUPFAM" id="SSF53850">
    <property type="entry name" value="Periplasmic binding protein-like II"/>
    <property type="match status" value="1"/>
</dbReference>
<evidence type="ECO:0000256" key="1">
    <source>
        <dbReference type="ARBA" id="ARBA00008520"/>
    </source>
</evidence>
<dbReference type="Gene3D" id="3.40.190.10">
    <property type="entry name" value="Periplasmic binding protein-like II"/>
    <property type="match status" value="2"/>
</dbReference>
<gene>
    <name evidence="4" type="primary">glcS</name>
    <name evidence="4" type="ORF">V6M85_08995</name>
</gene>
<keyword evidence="3" id="KW-0472">Membrane</keyword>
<evidence type="ECO:0000313" key="4">
    <source>
        <dbReference type="EMBL" id="WWQ59617.1"/>
    </source>
</evidence>
<keyword evidence="2" id="KW-0813">Transport</keyword>
<reference evidence="4 5" key="1">
    <citation type="submission" date="2024-02" db="EMBL/GenBank/DDBJ databases">
        <title>STSV induces naive adaptation in Sulfolobus.</title>
        <authorList>
            <person name="Xiang X."/>
            <person name="Song M."/>
        </authorList>
    </citation>
    <scope>NUCLEOTIDE SEQUENCE [LARGE SCALE GENOMIC DNA]</scope>
    <source>
        <strain evidence="4 5">RT2</strain>
    </source>
</reference>
<keyword evidence="3" id="KW-1133">Transmembrane helix</keyword>
<proteinExistence type="inferred from homology"/>
<name>A0AAX4KYF7_9CREN</name>
<dbReference type="NCBIfam" id="NF040930">
    <property type="entry name" value="ABC_arch_GlcS"/>
    <property type="match status" value="1"/>
</dbReference>
<accession>A0AAX4KYF7</accession>
<evidence type="ECO:0000256" key="3">
    <source>
        <dbReference type="SAM" id="Phobius"/>
    </source>
</evidence>
<comment type="similarity">
    <text evidence="1">Belongs to the bacterial solute-binding protein 1 family.</text>
</comment>
<feature type="transmembrane region" description="Helical" evidence="3">
    <location>
        <begin position="12"/>
        <end position="35"/>
    </location>
</feature>
<keyword evidence="3" id="KW-0812">Transmembrane</keyword>
<dbReference type="PANTHER" id="PTHR43649:SF29">
    <property type="entry name" value="OSMOPROTECTIVE COMPOUNDS-BINDING PROTEIN GGTB"/>
    <property type="match status" value="1"/>
</dbReference>
<dbReference type="EMBL" id="CP146016">
    <property type="protein sequence ID" value="WWQ59617.1"/>
    <property type="molecule type" value="Genomic_DNA"/>
</dbReference>
<protein>
    <submittedName>
        <fullName evidence="4">Glucose ABC transporter substrate-binding protein GlcS</fullName>
    </submittedName>
</protein>
<evidence type="ECO:0000256" key="2">
    <source>
        <dbReference type="ARBA" id="ARBA00022448"/>
    </source>
</evidence>
<dbReference type="RefSeq" id="WP_338598980.1">
    <property type="nucleotide sequence ID" value="NZ_CP146016.1"/>
</dbReference>
<dbReference type="InterPro" id="IPR006059">
    <property type="entry name" value="SBP"/>
</dbReference>
<organism evidence="4 5">
    <name type="scientific">Sulfolobus tengchongensis</name>
    <dbReference type="NCBI Taxonomy" id="207809"/>
    <lineage>
        <taxon>Archaea</taxon>
        <taxon>Thermoproteota</taxon>
        <taxon>Thermoprotei</taxon>
        <taxon>Sulfolobales</taxon>
        <taxon>Sulfolobaceae</taxon>
        <taxon>Sulfolobus</taxon>
    </lineage>
</organism>
<dbReference type="Pfam" id="PF13416">
    <property type="entry name" value="SBP_bac_8"/>
    <property type="match status" value="1"/>
</dbReference>
<dbReference type="PANTHER" id="PTHR43649">
    <property type="entry name" value="ARABINOSE-BINDING PROTEIN-RELATED"/>
    <property type="match status" value="1"/>
</dbReference>
<feature type="transmembrane region" description="Helical" evidence="3">
    <location>
        <begin position="566"/>
        <end position="588"/>
    </location>
</feature>